<name>A0A9E7SL17_9CAUD</name>
<reference evidence="1 2" key="1">
    <citation type="submission" date="2022-05" db="EMBL/GenBank/DDBJ databases">
        <authorList>
            <person name="Friedrich I."/>
            <person name="Poehlein A."/>
            <person name="Schneider D."/>
            <person name="Hertel R."/>
            <person name="Daniel R."/>
        </authorList>
    </citation>
    <scope>NUCLEOTIDE SEQUENCE [LARGE SCALE GENOMIC DNA]</scope>
</reference>
<proteinExistence type="predicted"/>
<protein>
    <submittedName>
        <fullName evidence="1">Uncharacterized protein</fullName>
    </submittedName>
</protein>
<gene>
    <name evidence="1" type="ORF">KIKIMORA_04020</name>
</gene>
<sequence>MAILDSEKLDFLWKRIIFGVSKTAGALVKFGSNETIASALPVLPSQVWSDGDTIPATPAPSTIVAAHVGAERIRATSDPTSPVNQAWLATATFDDVGTRLTRFIAPTFGSGYAVKVYIGDPNTGPAARIFPDTTDEEWVFDYQAGVLIFTGTIPSGKPATVGTGTVSVATDGVYLELYRYIGATGTGGGGGPGGDLGTMALQDADNVDITGGTIRNVTLYDITIDAGEF</sequence>
<evidence type="ECO:0000313" key="1">
    <source>
        <dbReference type="EMBL" id="USN15520.1"/>
    </source>
</evidence>
<evidence type="ECO:0000313" key="2">
    <source>
        <dbReference type="Proteomes" id="UP001056576"/>
    </source>
</evidence>
<dbReference type="EMBL" id="ON529857">
    <property type="protein sequence ID" value="USN15520.1"/>
    <property type="molecule type" value="Genomic_DNA"/>
</dbReference>
<keyword evidence="2" id="KW-1185">Reference proteome</keyword>
<dbReference type="Proteomes" id="UP001056576">
    <property type="component" value="Segment"/>
</dbReference>
<organism evidence="1 2">
    <name type="scientific">Brevundimonas phage vB_BpoS-Kikimora</name>
    <dbReference type="NCBI Taxonomy" id="2948601"/>
    <lineage>
        <taxon>Viruses</taxon>
        <taxon>Duplodnaviria</taxon>
        <taxon>Heunggongvirae</taxon>
        <taxon>Uroviricota</taxon>
        <taxon>Caudoviricetes</taxon>
        <taxon>Jeanschmidtviridae</taxon>
        <taxon>Kikimoravirus</taxon>
        <taxon>Kikimoravirus kikimora</taxon>
    </lineage>
</organism>
<accession>A0A9E7SL17</accession>